<evidence type="ECO:0000313" key="8">
    <source>
        <dbReference type="Proteomes" id="UP000037891"/>
    </source>
</evidence>
<dbReference type="AlphaFoldDB" id="A0A0N0GHL8"/>
<gene>
    <name evidence="7" type="ORF">ABJ99_4103</name>
</gene>
<dbReference type="RefSeq" id="WP_054084545.1">
    <property type="nucleotide sequence ID" value="NZ_LGLN01000013.1"/>
</dbReference>
<reference evidence="7 8" key="2">
    <citation type="submission" date="2015-10" db="EMBL/GenBank/DDBJ databases">
        <title>Comparative genomics and high-throughput reverse genetic screens identify a new phytobacterial MAMP and an Arabidopsis receptor required for immune elicitation.</title>
        <authorList>
            <person name="Mott G.A."/>
            <person name="Thakur S."/>
            <person name="Wang P.W."/>
            <person name="Desveaux D."/>
            <person name="Guttman D.S."/>
        </authorList>
    </citation>
    <scope>NUCLEOTIDE SEQUENCE [LARGE SCALE GENOMIC DNA]</scope>
    <source>
        <strain evidence="7 8">0788_9</strain>
    </source>
</reference>
<dbReference type="PANTHER" id="PTHR23513:SF6">
    <property type="entry name" value="MAJOR FACILITATOR SUPERFAMILY ASSOCIATED DOMAIN-CONTAINING PROTEIN"/>
    <property type="match status" value="1"/>
</dbReference>
<feature type="transmembrane region" description="Helical" evidence="6">
    <location>
        <begin position="356"/>
        <end position="374"/>
    </location>
</feature>
<feature type="transmembrane region" description="Helical" evidence="6">
    <location>
        <begin position="313"/>
        <end position="335"/>
    </location>
</feature>
<dbReference type="PANTHER" id="PTHR23513">
    <property type="entry name" value="INTEGRAL MEMBRANE EFFLUX PROTEIN-RELATED"/>
    <property type="match status" value="1"/>
</dbReference>
<feature type="transmembrane region" description="Helical" evidence="6">
    <location>
        <begin position="380"/>
        <end position="398"/>
    </location>
</feature>
<sequence>MTSGTTTGLLKIPAYLVVLITRVVSSCAIWIDFVLIFSLASYFWHSTPTTVGATAALYGLPGLLIGPFIGRLADRTSPVKVLYISYVARGLTSIGLAFAPSWELFLLFVFFKGVSNLAATPAEQILLKLSLKDAQIASGVSFLAVVDQVVKIGAPLIAATMAQFFFAQSGFLFSAVLAIIGMLILLMFSLFSKAFATADRTVSKPIRFRLLLATIHKNFFLKLAFYVALTQSLILGIYDPLLALLLKQLGFTSGSFGVIVSCTASGGIIGAIIFRKYLSSFNPIILTAASLCGFGFTVFVPGAIYLAGFTPPMALLCFLWVFNGAFYAISALFFVTTMQKQCAVEIIGTVSASARSIMISVMVIGPIIGSWLASFTSIGFVFFASGFLAISSGICLLISPRFKSVLSKTA</sequence>
<evidence type="ECO:0000256" key="6">
    <source>
        <dbReference type="SAM" id="Phobius"/>
    </source>
</evidence>
<accession>A0A0N0GHL8</accession>
<dbReference type="Gene3D" id="1.20.1250.20">
    <property type="entry name" value="MFS general substrate transporter like domains"/>
    <property type="match status" value="1"/>
</dbReference>
<protein>
    <recommendedName>
        <fullName evidence="9">Major facilitator superfamily (MFS) profile domain-containing protein</fullName>
    </recommendedName>
</protein>
<dbReference type="Proteomes" id="UP000037891">
    <property type="component" value="Unassembled WGS sequence"/>
</dbReference>
<dbReference type="GO" id="GO:0005886">
    <property type="term" value="C:plasma membrane"/>
    <property type="evidence" value="ECO:0007669"/>
    <property type="project" value="UniProtKB-SubCell"/>
</dbReference>
<name>A0A0N0GHL8_PSESX</name>
<dbReference type="PATRIC" id="fig|81035.3.peg.4364"/>
<evidence type="ECO:0000256" key="1">
    <source>
        <dbReference type="ARBA" id="ARBA00004651"/>
    </source>
</evidence>
<feature type="transmembrane region" description="Helical" evidence="6">
    <location>
        <begin position="171"/>
        <end position="198"/>
    </location>
</feature>
<evidence type="ECO:0008006" key="9">
    <source>
        <dbReference type="Google" id="ProtNLM"/>
    </source>
</evidence>
<dbReference type="InterPro" id="IPR036259">
    <property type="entry name" value="MFS_trans_sf"/>
</dbReference>
<dbReference type="Pfam" id="PF07690">
    <property type="entry name" value="MFS_1"/>
    <property type="match status" value="1"/>
</dbReference>
<keyword evidence="5 6" id="KW-0472">Membrane</keyword>
<dbReference type="EMBL" id="LGLN01000013">
    <property type="protein sequence ID" value="KPC35691.1"/>
    <property type="molecule type" value="Genomic_DNA"/>
</dbReference>
<proteinExistence type="predicted"/>
<dbReference type="SUPFAM" id="SSF103473">
    <property type="entry name" value="MFS general substrate transporter"/>
    <property type="match status" value="1"/>
</dbReference>
<keyword evidence="3 6" id="KW-0812">Transmembrane</keyword>
<dbReference type="GO" id="GO:0022857">
    <property type="term" value="F:transmembrane transporter activity"/>
    <property type="evidence" value="ECO:0007669"/>
    <property type="project" value="InterPro"/>
</dbReference>
<feature type="transmembrane region" description="Helical" evidence="6">
    <location>
        <begin position="50"/>
        <end position="69"/>
    </location>
</feature>
<feature type="transmembrane region" description="Helical" evidence="6">
    <location>
        <begin position="286"/>
        <end position="307"/>
    </location>
</feature>
<feature type="transmembrane region" description="Helical" evidence="6">
    <location>
        <begin position="12"/>
        <end position="44"/>
    </location>
</feature>
<evidence type="ECO:0000256" key="5">
    <source>
        <dbReference type="ARBA" id="ARBA00023136"/>
    </source>
</evidence>
<feature type="transmembrane region" description="Helical" evidence="6">
    <location>
        <begin position="219"/>
        <end position="238"/>
    </location>
</feature>
<evidence type="ECO:0000256" key="3">
    <source>
        <dbReference type="ARBA" id="ARBA00022692"/>
    </source>
</evidence>
<evidence type="ECO:0000256" key="4">
    <source>
        <dbReference type="ARBA" id="ARBA00022989"/>
    </source>
</evidence>
<comment type="subcellular location">
    <subcellularLocation>
        <location evidence="1">Cell membrane</location>
        <topology evidence="1">Multi-pass membrane protein</topology>
    </subcellularLocation>
</comment>
<keyword evidence="4 6" id="KW-1133">Transmembrane helix</keyword>
<feature type="transmembrane region" description="Helical" evidence="6">
    <location>
        <begin position="250"/>
        <end position="274"/>
    </location>
</feature>
<reference evidence="7 8" key="1">
    <citation type="submission" date="2015-07" db="EMBL/GenBank/DDBJ databases">
        <authorList>
            <person name="Noorani M."/>
        </authorList>
    </citation>
    <scope>NUCLEOTIDE SEQUENCE [LARGE SCALE GENOMIC DNA]</scope>
    <source>
        <strain evidence="7 8">0788_9</strain>
    </source>
</reference>
<comment type="caution">
    <text evidence="7">The sequence shown here is derived from an EMBL/GenBank/DDBJ whole genome shotgun (WGS) entry which is preliminary data.</text>
</comment>
<dbReference type="InterPro" id="IPR011701">
    <property type="entry name" value="MFS"/>
</dbReference>
<keyword evidence="2" id="KW-1003">Cell membrane</keyword>
<evidence type="ECO:0000256" key="2">
    <source>
        <dbReference type="ARBA" id="ARBA00022475"/>
    </source>
</evidence>
<feature type="transmembrane region" description="Helical" evidence="6">
    <location>
        <begin position="81"/>
        <end position="99"/>
    </location>
</feature>
<organism evidence="7 8">
    <name type="scientific">Pseudomonas syringae pv. cilantro</name>
    <dbReference type="NCBI Taxonomy" id="81035"/>
    <lineage>
        <taxon>Bacteria</taxon>
        <taxon>Pseudomonadati</taxon>
        <taxon>Pseudomonadota</taxon>
        <taxon>Gammaproteobacteria</taxon>
        <taxon>Pseudomonadales</taxon>
        <taxon>Pseudomonadaceae</taxon>
        <taxon>Pseudomonas</taxon>
        <taxon>Pseudomonas syringae</taxon>
    </lineage>
</organism>
<evidence type="ECO:0000313" key="7">
    <source>
        <dbReference type="EMBL" id="KPC35691.1"/>
    </source>
</evidence>